<name>A0A0A9FS42_ARUDO</name>
<proteinExistence type="predicted"/>
<dbReference type="EMBL" id="GBRH01182216">
    <property type="protein sequence ID" value="JAE15680.1"/>
    <property type="molecule type" value="Transcribed_RNA"/>
</dbReference>
<reference evidence="1" key="1">
    <citation type="submission" date="2014-09" db="EMBL/GenBank/DDBJ databases">
        <authorList>
            <person name="Magalhaes I.L.F."/>
            <person name="Oliveira U."/>
            <person name="Santos F.R."/>
            <person name="Vidigal T.H.D.A."/>
            <person name="Brescovit A.D."/>
            <person name="Santos A.J."/>
        </authorList>
    </citation>
    <scope>NUCLEOTIDE SEQUENCE</scope>
    <source>
        <tissue evidence="1">Shoot tissue taken approximately 20 cm above the soil surface</tissue>
    </source>
</reference>
<dbReference type="AlphaFoldDB" id="A0A0A9FS42"/>
<evidence type="ECO:0000313" key="1">
    <source>
        <dbReference type="EMBL" id="JAE15680.1"/>
    </source>
</evidence>
<accession>A0A0A9FS42</accession>
<sequence>MLHSIEKFRFGSGSLAEHGLVLFTDFFRLRRIHFTRELCESCLTICCL</sequence>
<protein>
    <submittedName>
        <fullName evidence="1">Uncharacterized protein</fullName>
    </submittedName>
</protein>
<organism evidence="1">
    <name type="scientific">Arundo donax</name>
    <name type="common">Giant reed</name>
    <name type="synonym">Donax arundinaceus</name>
    <dbReference type="NCBI Taxonomy" id="35708"/>
    <lineage>
        <taxon>Eukaryota</taxon>
        <taxon>Viridiplantae</taxon>
        <taxon>Streptophyta</taxon>
        <taxon>Embryophyta</taxon>
        <taxon>Tracheophyta</taxon>
        <taxon>Spermatophyta</taxon>
        <taxon>Magnoliopsida</taxon>
        <taxon>Liliopsida</taxon>
        <taxon>Poales</taxon>
        <taxon>Poaceae</taxon>
        <taxon>PACMAD clade</taxon>
        <taxon>Arundinoideae</taxon>
        <taxon>Arundineae</taxon>
        <taxon>Arundo</taxon>
    </lineage>
</organism>
<reference evidence="1" key="2">
    <citation type="journal article" date="2015" name="Data Brief">
        <title>Shoot transcriptome of the giant reed, Arundo donax.</title>
        <authorList>
            <person name="Barrero R.A."/>
            <person name="Guerrero F.D."/>
            <person name="Moolhuijzen P."/>
            <person name="Goolsby J.A."/>
            <person name="Tidwell J."/>
            <person name="Bellgard S.E."/>
            <person name="Bellgard M.I."/>
        </authorList>
    </citation>
    <scope>NUCLEOTIDE SEQUENCE</scope>
    <source>
        <tissue evidence="1">Shoot tissue taken approximately 20 cm above the soil surface</tissue>
    </source>
</reference>